<evidence type="ECO:0000313" key="5">
    <source>
        <dbReference type="Proteomes" id="UP000294498"/>
    </source>
</evidence>
<keyword evidence="1" id="KW-0813">Transport</keyword>
<feature type="transmembrane region" description="Helical" evidence="2">
    <location>
        <begin position="144"/>
        <end position="169"/>
    </location>
</feature>
<dbReference type="InterPro" id="IPR036927">
    <property type="entry name" value="Cyt_c_oxase-like_su1_sf"/>
</dbReference>
<feature type="transmembrane region" description="Helical" evidence="2">
    <location>
        <begin position="547"/>
        <end position="567"/>
    </location>
</feature>
<feature type="transmembrane region" description="Helical" evidence="2">
    <location>
        <begin position="266"/>
        <end position="289"/>
    </location>
</feature>
<evidence type="ECO:0000256" key="1">
    <source>
        <dbReference type="ARBA" id="ARBA00022660"/>
    </source>
</evidence>
<dbReference type="GO" id="GO:0020037">
    <property type="term" value="F:heme binding"/>
    <property type="evidence" value="ECO:0007669"/>
    <property type="project" value="InterPro"/>
</dbReference>
<comment type="caution">
    <text evidence="4">The sequence shown here is derived from an EMBL/GenBank/DDBJ whole genome shotgun (WGS) entry which is preliminary data.</text>
</comment>
<feature type="transmembrane region" description="Helical" evidence="2">
    <location>
        <begin position="509"/>
        <end position="535"/>
    </location>
</feature>
<feature type="transmembrane region" description="Helical" evidence="2">
    <location>
        <begin position="447"/>
        <end position="469"/>
    </location>
</feature>
<dbReference type="PROSITE" id="PS50855">
    <property type="entry name" value="COX1"/>
    <property type="match status" value="1"/>
</dbReference>
<sequence>MSPKTIFRRVGFVLAGLLPALACLADDIPSDGRPYSFRFGSWESWVLLVMLILVAMLAGSLILKYQVGRLRESWQEHKSKDKGLRIRELMTGLSKEQIGRILKARQVREHRRSRLPMYLLILVLMMRGREAFGQDSKPGAGTLLSHTGVLVTVILLMVPVLLGILVLAFKARRTARAQQDADKLDSAEDLAEFLETSASDDMDSELAARKAALEYQLSPSELAGDRAAVDDRGLLRVDPRVITPVVARKRKAPLRPEVDAGLSRMILWYLGSAAFWLLLGTSVGEYLGIKFVAPDADHLSWLSFGRLRPVHTNMVFWGWASLGMLGLGNYIVPRVSNTPLASLKLGWWSLWLINAQVLLGTLCLMGGINNGGGEYREYIWPVQLLFAIALTLTLTNFLRTIAKRKTGEIYLSNWYIVSALMYLIVISLVAYLPFWQDGLGETIVQGYYMHQAVGMWFMLFTLGIVYYFLPQQLNRPIYSYSLGILAFWTQILFYTTIGTHHFVFSAIPWWLQTIAIVGSVGMIIPVVAGTTNFLMTFRGGWYKLRDSYTLPFFLTGVIFYFTGSMQGTAEAFRGTNLMWHFTDFTVAHSHLTMYGIISFLIWAASYALVPRLTRQEAPQLTIGAHFWLALLGLLFYTVPLMYGATLKGFLWMSGKPFIEGVVFMGPYWLWRAIGGSMMWLSHLFFAYNMYRMIRPVKEVDVREEAIRRLEKAAGISVAE</sequence>
<name>A0A4R8DM60_9BACT</name>
<feature type="transmembrane region" description="Helical" evidence="2">
    <location>
        <begin position="620"/>
        <end position="642"/>
    </location>
</feature>
<dbReference type="GO" id="GO:0022904">
    <property type="term" value="P:respiratory electron transport chain"/>
    <property type="evidence" value="ECO:0007669"/>
    <property type="project" value="TreeGrafter"/>
</dbReference>
<protein>
    <submittedName>
        <fullName evidence="4">Cytochrome c oxidase cbb3-type subunit 1</fullName>
    </submittedName>
</protein>
<keyword evidence="1" id="KW-0249">Electron transport</keyword>
<dbReference type="Pfam" id="PF00115">
    <property type="entry name" value="COX1"/>
    <property type="match status" value="1"/>
</dbReference>
<dbReference type="Proteomes" id="UP000294498">
    <property type="component" value="Unassembled WGS sequence"/>
</dbReference>
<dbReference type="GO" id="GO:0015990">
    <property type="term" value="P:electron transport coupled proton transport"/>
    <property type="evidence" value="ECO:0007669"/>
    <property type="project" value="TreeGrafter"/>
</dbReference>
<evidence type="ECO:0000313" key="4">
    <source>
        <dbReference type="EMBL" id="TDW99023.1"/>
    </source>
</evidence>
<evidence type="ECO:0000256" key="2">
    <source>
        <dbReference type="SAM" id="Phobius"/>
    </source>
</evidence>
<organism evidence="4 5">
    <name type="scientific">Dinghuibacter silviterrae</name>
    <dbReference type="NCBI Taxonomy" id="1539049"/>
    <lineage>
        <taxon>Bacteria</taxon>
        <taxon>Pseudomonadati</taxon>
        <taxon>Bacteroidota</taxon>
        <taxon>Chitinophagia</taxon>
        <taxon>Chitinophagales</taxon>
        <taxon>Chitinophagaceae</taxon>
        <taxon>Dinghuibacter</taxon>
    </lineage>
</organism>
<feature type="transmembrane region" description="Helical" evidence="2">
    <location>
        <begin position="345"/>
        <end position="368"/>
    </location>
</feature>
<keyword evidence="1" id="KW-0679">Respiratory chain</keyword>
<dbReference type="GO" id="GO:0004129">
    <property type="term" value="F:cytochrome-c oxidase activity"/>
    <property type="evidence" value="ECO:0007669"/>
    <property type="project" value="InterPro"/>
</dbReference>
<feature type="transmembrane region" description="Helical" evidence="2">
    <location>
        <begin position="44"/>
        <end position="63"/>
    </location>
</feature>
<dbReference type="InterPro" id="IPR023616">
    <property type="entry name" value="Cyt_c_oxase-like_su1_dom"/>
</dbReference>
<feature type="transmembrane region" description="Helical" evidence="2">
    <location>
        <begin position="314"/>
        <end position="333"/>
    </location>
</feature>
<dbReference type="InterPro" id="IPR000883">
    <property type="entry name" value="Cyt_C_Oxase_1"/>
</dbReference>
<dbReference type="AlphaFoldDB" id="A0A4R8DM60"/>
<keyword evidence="5" id="KW-1185">Reference proteome</keyword>
<feature type="transmembrane region" description="Helical" evidence="2">
    <location>
        <begin position="414"/>
        <end position="435"/>
    </location>
</feature>
<keyword evidence="2" id="KW-0472">Membrane</keyword>
<accession>A0A4R8DM60</accession>
<feature type="domain" description="Cytochrome oxidase subunit I profile" evidence="3">
    <location>
        <begin position="265"/>
        <end position="719"/>
    </location>
</feature>
<feature type="transmembrane region" description="Helical" evidence="2">
    <location>
        <begin position="668"/>
        <end position="687"/>
    </location>
</feature>
<feature type="transmembrane region" description="Helical" evidence="2">
    <location>
        <begin position="380"/>
        <end position="402"/>
    </location>
</feature>
<dbReference type="PANTHER" id="PTHR10422">
    <property type="entry name" value="CYTOCHROME C OXIDASE SUBUNIT 1"/>
    <property type="match status" value="1"/>
</dbReference>
<feature type="transmembrane region" description="Helical" evidence="2">
    <location>
        <begin position="476"/>
        <end position="497"/>
    </location>
</feature>
<feature type="transmembrane region" description="Helical" evidence="2">
    <location>
        <begin position="115"/>
        <end position="132"/>
    </location>
</feature>
<gene>
    <name evidence="4" type="ORF">EDB95_0030</name>
</gene>
<dbReference type="GO" id="GO:0009060">
    <property type="term" value="P:aerobic respiration"/>
    <property type="evidence" value="ECO:0007669"/>
    <property type="project" value="InterPro"/>
</dbReference>
<dbReference type="PANTHER" id="PTHR10422:SF29">
    <property type="entry name" value="CYTOCHROME C OXIDASE SUBUNIT 1 HOMOLOG, BACTEROID"/>
    <property type="match status" value="1"/>
</dbReference>
<feature type="transmembrane region" description="Helical" evidence="2">
    <location>
        <begin position="587"/>
        <end position="608"/>
    </location>
</feature>
<dbReference type="Gene3D" id="1.20.210.10">
    <property type="entry name" value="Cytochrome c oxidase-like, subunit I domain"/>
    <property type="match status" value="1"/>
</dbReference>
<proteinExistence type="predicted"/>
<reference evidence="4 5" key="1">
    <citation type="submission" date="2019-03" db="EMBL/GenBank/DDBJ databases">
        <title>Genomic Encyclopedia of Type Strains, Phase IV (KMG-IV): sequencing the most valuable type-strain genomes for metagenomic binning, comparative biology and taxonomic classification.</title>
        <authorList>
            <person name="Goeker M."/>
        </authorList>
    </citation>
    <scope>NUCLEOTIDE SEQUENCE [LARGE SCALE GENOMIC DNA]</scope>
    <source>
        <strain evidence="4 5">DSM 100059</strain>
    </source>
</reference>
<dbReference type="RefSeq" id="WP_246073415.1">
    <property type="nucleotide sequence ID" value="NZ_SODV01000001.1"/>
</dbReference>
<evidence type="ECO:0000259" key="3">
    <source>
        <dbReference type="PROSITE" id="PS50855"/>
    </source>
</evidence>
<dbReference type="EMBL" id="SODV01000001">
    <property type="protein sequence ID" value="TDW99023.1"/>
    <property type="molecule type" value="Genomic_DNA"/>
</dbReference>
<keyword evidence="2" id="KW-1133">Transmembrane helix</keyword>
<keyword evidence="2" id="KW-0812">Transmembrane</keyword>
<dbReference type="GO" id="GO:0016020">
    <property type="term" value="C:membrane"/>
    <property type="evidence" value="ECO:0007669"/>
    <property type="project" value="InterPro"/>
</dbReference>
<dbReference type="SUPFAM" id="SSF81442">
    <property type="entry name" value="Cytochrome c oxidase subunit I-like"/>
    <property type="match status" value="1"/>
</dbReference>